<protein>
    <submittedName>
        <fullName evidence="12">ABC transporter domain-containing protein</fullName>
    </submittedName>
</protein>
<feature type="transmembrane region" description="Helical" evidence="8">
    <location>
        <begin position="880"/>
        <end position="906"/>
    </location>
</feature>
<comment type="subcellular location">
    <subcellularLocation>
        <location evidence="1">Membrane</location>
        <topology evidence="1">Multi-pass membrane protein</topology>
    </subcellularLocation>
</comment>
<dbReference type="GO" id="GO:0016887">
    <property type="term" value="F:ATP hydrolysis activity"/>
    <property type="evidence" value="ECO:0007669"/>
    <property type="project" value="InterPro"/>
</dbReference>
<dbReference type="PROSITE" id="PS00211">
    <property type="entry name" value="ABC_TRANSPORTER_1"/>
    <property type="match status" value="1"/>
</dbReference>
<keyword evidence="11" id="KW-1185">Reference proteome</keyword>
<feature type="domain" description="ABC transmembrane type-2" evidence="10">
    <location>
        <begin position="759"/>
        <end position="995"/>
    </location>
</feature>
<evidence type="ECO:0000256" key="2">
    <source>
        <dbReference type="ARBA" id="ARBA00022692"/>
    </source>
</evidence>
<evidence type="ECO:0000259" key="9">
    <source>
        <dbReference type="PROSITE" id="PS50893"/>
    </source>
</evidence>
<dbReference type="InterPro" id="IPR047817">
    <property type="entry name" value="ABC2_TM_bact-type"/>
</dbReference>
<feature type="transmembrane region" description="Helical" evidence="8">
    <location>
        <begin position="970"/>
        <end position="992"/>
    </location>
</feature>
<feature type="domain" description="ABC transporter" evidence="9">
    <location>
        <begin position="298"/>
        <end position="520"/>
    </location>
</feature>
<dbReference type="GO" id="GO:0005524">
    <property type="term" value="F:ATP binding"/>
    <property type="evidence" value="ECO:0007669"/>
    <property type="project" value="UniProtKB-KW"/>
</dbReference>
<evidence type="ECO:0000256" key="6">
    <source>
        <dbReference type="ARBA" id="ARBA00023136"/>
    </source>
</evidence>
<keyword evidence="5 8" id="KW-1133">Transmembrane helix</keyword>
<keyword evidence="6 8" id="KW-0472">Membrane</keyword>
<dbReference type="AlphaFoldDB" id="A0A1I8GJ54"/>
<evidence type="ECO:0000256" key="1">
    <source>
        <dbReference type="ARBA" id="ARBA00004141"/>
    </source>
</evidence>
<feature type="compositionally biased region" description="Basic residues" evidence="7">
    <location>
        <begin position="132"/>
        <end position="143"/>
    </location>
</feature>
<dbReference type="PROSITE" id="PS51012">
    <property type="entry name" value="ABC_TM2"/>
    <property type="match status" value="1"/>
</dbReference>
<proteinExistence type="predicted"/>
<evidence type="ECO:0000256" key="3">
    <source>
        <dbReference type="ARBA" id="ARBA00022741"/>
    </source>
</evidence>
<dbReference type="GO" id="GO:0140359">
    <property type="term" value="F:ABC-type transporter activity"/>
    <property type="evidence" value="ECO:0007669"/>
    <property type="project" value="InterPro"/>
</dbReference>
<feature type="transmembrane region" description="Helical" evidence="8">
    <location>
        <begin position="801"/>
        <end position="825"/>
    </location>
</feature>
<dbReference type="CDD" id="cd03230">
    <property type="entry name" value="ABC_DR_subfamily_A"/>
    <property type="match status" value="1"/>
</dbReference>
<keyword evidence="3" id="KW-0547">Nucleotide-binding</keyword>
<dbReference type="PANTHER" id="PTHR43038">
    <property type="entry name" value="ATP-BINDING CASSETTE, SUB-FAMILY H, MEMBER 1"/>
    <property type="match status" value="1"/>
</dbReference>
<dbReference type="InterPro" id="IPR027417">
    <property type="entry name" value="P-loop_NTPase"/>
</dbReference>
<dbReference type="InterPro" id="IPR013525">
    <property type="entry name" value="ABC2_TM"/>
</dbReference>
<organism evidence="11 12">
    <name type="scientific">Macrostomum lignano</name>
    <dbReference type="NCBI Taxonomy" id="282301"/>
    <lineage>
        <taxon>Eukaryota</taxon>
        <taxon>Metazoa</taxon>
        <taxon>Spiralia</taxon>
        <taxon>Lophotrochozoa</taxon>
        <taxon>Platyhelminthes</taxon>
        <taxon>Rhabditophora</taxon>
        <taxon>Macrostomorpha</taxon>
        <taxon>Macrostomida</taxon>
        <taxon>Macrostomidae</taxon>
        <taxon>Macrostomum</taxon>
    </lineage>
</organism>
<dbReference type="Pfam" id="PF12698">
    <property type="entry name" value="ABC2_membrane_3"/>
    <property type="match status" value="1"/>
</dbReference>
<keyword evidence="2 8" id="KW-0812">Transmembrane</keyword>
<feature type="region of interest" description="Disordered" evidence="7">
    <location>
        <begin position="113"/>
        <end position="145"/>
    </location>
</feature>
<dbReference type="InterPro" id="IPR017871">
    <property type="entry name" value="ABC_transporter-like_CS"/>
</dbReference>
<feature type="compositionally biased region" description="Basic and acidic residues" evidence="7">
    <location>
        <begin position="113"/>
        <end position="125"/>
    </location>
</feature>
<evidence type="ECO:0000259" key="10">
    <source>
        <dbReference type="PROSITE" id="PS51012"/>
    </source>
</evidence>
<keyword evidence="4" id="KW-0067">ATP-binding</keyword>
<evidence type="ECO:0000313" key="11">
    <source>
        <dbReference type="Proteomes" id="UP000095280"/>
    </source>
</evidence>
<dbReference type="SUPFAM" id="SSF52540">
    <property type="entry name" value="P-loop containing nucleoside triphosphate hydrolases"/>
    <property type="match status" value="1"/>
</dbReference>
<dbReference type="Pfam" id="PF00005">
    <property type="entry name" value="ABC_tran"/>
    <property type="match status" value="1"/>
</dbReference>
<evidence type="ECO:0000256" key="7">
    <source>
        <dbReference type="SAM" id="MobiDB-lite"/>
    </source>
</evidence>
<dbReference type="PROSITE" id="PS50893">
    <property type="entry name" value="ABC_TRANSPORTER_2"/>
    <property type="match status" value="1"/>
</dbReference>
<feature type="region of interest" description="Disordered" evidence="7">
    <location>
        <begin position="532"/>
        <end position="590"/>
    </location>
</feature>
<dbReference type="Proteomes" id="UP000095280">
    <property type="component" value="Unplaced"/>
</dbReference>
<feature type="compositionally biased region" description="Low complexity" evidence="7">
    <location>
        <begin position="578"/>
        <end position="588"/>
    </location>
</feature>
<reference evidence="12" key="1">
    <citation type="submission" date="2016-11" db="UniProtKB">
        <authorList>
            <consortium name="WormBaseParasite"/>
        </authorList>
    </citation>
    <scope>IDENTIFICATION</scope>
</reference>
<evidence type="ECO:0000256" key="4">
    <source>
        <dbReference type="ARBA" id="ARBA00022840"/>
    </source>
</evidence>
<feature type="region of interest" description="Disordered" evidence="7">
    <location>
        <begin position="207"/>
        <end position="229"/>
    </location>
</feature>
<dbReference type="GO" id="GO:0016020">
    <property type="term" value="C:membrane"/>
    <property type="evidence" value="ECO:0007669"/>
    <property type="project" value="UniProtKB-SubCell"/>
</dbReference>
<dbReference type="PANTHER" id="PTHR43038:SF3">
    <property type="entry name" value="ABC TRANSPORTER G FAMILY MEMBER 20 ISOFORM X1"/>
    <property type="match status" value="1"/>
</dbReference>
<accession>A0A1I8GJ54</accession>
<feature type="transmembrane region" description="Helical" evidence="8">
    <location>
        <begin position="918"/>
        <end position="941"/>
    </location>
</feature>
<dbReference type="InterPro" id="IPR003593">
    <property type="entry name" value="AAA+_ATPase"/>
</dbReference>
<evidence type="ECO:0000256" key="5">
    <source>
        <dbReference type="ARBA" id="ARBA00022989"/>
    </source>
</evidence>
<feature type="compositionally biased region" description="Polar residues" evidence="7">
    <location>
        <begin position="566"/>
        <end position="577"/>
    </location>
</feature>
<sequence>VLEQTVGLNLCQRGESHRWQGRDSCCCCCRWLRLLRPPPVKACGEAPGVEKIKSEGYLHASRSALLTGRLLLQQRCTRPPAEAAVNAAEAAASCSSLFRPPVQLPDFDAEAADELRREPPPKEAKQATQTPRTRRRHAGRRNSAKLISLSSADGFRVVLGGSASCGGGGSQLKLSSPSLLRFLSCGAVRFRAAVKLDALSNRQRTDLQPDACSHHSGGVRRGEPGAGASMTSQQVRRAGVQASHLLAHISQLQADHMHSISVQSVWHTAGINCKTSYILCYLAMADENQSLNTLDSAIQVTSLHKGYGRQAVISDLSLQVPLGKIYGLLGPSGCGKTTLLKCIVGRLRPDSGLIRVMGQQPGKLGHKVPGSLIGYMPQDLALYQEFTISETLFYFGRIFGMDSAEIKARVDFLVNLLKLPCKDKLIYRLSGGQQRRVSFACALLHEPPLLILDEPTVGVDPLLRQCNAQKPTSVVITTHYIEEAREGHMVALMRDGKLLAESSPESLLSFYNETSLEAVFLKLCHRDKSKVADDSSLPSLANVDDAKQPIEAETEDDNAKKESPDPGSQYSLDSANSQKQSQQAQEGQPDAVKYVEPVSFSESLRAFVQPPSARRIGAVVIKDVTNMRRRIGFLLFEFSLPVVQIVLFCLCIGRDPNGLRLAIVNQDATGDLGKDLVASLDTYTVKKLPHTDLEQAKALVQRAGAWGVLFLEPNFTQSLTKRFTKAGTLSNRSIRQGSVHMFMDDSSYQVSAVLKQCILSAFEKVLGDVMEKMQLHRKMARIPIEYHPPLLGYEDPTFTEFMAPGIIITILFFLSTGLTAVTFVVQRKEGLLDRSLVAGVTFLELMLGHVLTELIIMSGQTALLLVLSLLAFSIRCNGSVALVILLSLCCGFSGMSLGLLISVLCTDENSAMQAALGTMYPCLLLSGIMWPTEAMPVALWYMSRALPTTLLAESMRSVISRGFGMSATSVWLGFVSASGWSVFLLLAALLLIKLRGI</sequence>
<dbReference type="InterPro" id="IPR003439">
    <property type="entry name" value="ABC_transporter-like_ATP-bd"/>
</dbReference>
<dbReference type="WBParaSite" id="maker-uti_cns_0002170-snap-gene-0.34-mRNA-1">
    <property type="protein sequence ID" value="maker-uti_cns_0002170-snap-gene-0.34-mRNA-1"/>
    <property type="gene ID" value="maker-uti_cns_0002170-snap-gene-0.34"/>
</dbReference>
<evidence type="ECO:0000313" key="12">
    <source>
        <dbReference type="WBParaSite" id="maker-uti_cns_0002170-snap-gene-0.34-mRNA-1"/>
    </source>
</evidence>
<dbReference type="Gene3D" id="3.40.1710.10">
    <property type="entry name" value="abc type-2 transporter like domain"/>
    <property type="match status" value="1"/>
</dbReference>
<evidence type="ECO:0000256" key="8">
    <source>
        <dbReference type="SAM" id="Phobius"/>
    </source>
</evidence>
<name>A0A1I8GJ54_9PLAT</name>
<dbReference type="Gene3D" id="3.40.50.300">
    <property type="entry name" value="P-loop containing nucleotide triphosphate hydrolases"/>
    <property type="match status" value="1"/>
</dbReference>
<dbReference type="SMART" id="SM00382">
    <property type="entry name" value="AAA"/>
    <property type="match status" value="1"/>
</dbReference>
<feature type="transmembrane region" description="Helical" evidence="8">
    <location>
        <begin position="854"/>
        <end position="874"/>
    </location>
</feature>